<feature type="region of interest" description="Disordered" evidence="1">
    <location>
        <begin position="1"/>
        <end position="32"/>
    </location>
</feature>
<evidence type="ECO:0000256" key="1">
    <source>
        <dbReference type="SAM" id="MobiDB-lite"/>
    </source>
</evidence>
<proteinExistence type="predicted"/>
<dbReference type="EMBL" id="GBRH01190820">
    <property type="protein sequence ID" value="JAE07076.1"/>
    <property type="molecule type" value="Transcribed_RNA"/>
</dbReference>
<reference evidence="2" key="2">
    <citation type="journal article" date="2015" name="Data Brief">
        <title>Shoot transcriptome of the giant reed, Arundo donax.</title>
        <authorList>
            <person name="Barrero R.A."/>
            <person name="Guerrero F.D."/>
            <person name="Moolhuijzen P."/>
            <person name="Goolsby J.A."/>
            <person name="Tidwell J."/>
            <person name="Bellgard S.E."/>
            <person name="Bellgard M.I."/>
        </authorList>
    </citation>
    <scope>NUCLEOTIDE SEQUENCE</scope>
    <source>
        <tissue evidence="2">Shoot tissue taken approximately 20 cm above the soil surface</tissue>
    </source>
</reference>
<evidence type="ECO:0000313" key="2">
    <source>
        <dbReference type="EMBL" id="JAE07076.1"/>
    </source>
</evidence>
<sequence>MILSSSATSSAIAAARSVPLSRREGSLAATSVASRKAARRVTAAVRSSS</sequence>
<organism evidence="2">
    <name type="scientific">Arundo donax</name>
    <name type="common">Giant reed</name>
    <name type="synonym">Donax arundinaceus</name>
    <dbReference type="NCBI Taxonomy" id="35708"/>
    <lineage>
        <taxon>Eukaryota</taxon>
        <taxon>Viridiplantae</taxon>
        <taxon>Streptophyta</taxon>
        <taxon>Embryophyta</taxon>
        <taxon>Tracheophyta</taxon>
        <taxon>Spermatophyta</taxon>
        <taxon>Magnoliopsida</taxon>
        <taxon>Liliopsida</taxon>
        <taxon>Poales</taxon>
        <taxon>Poaceae</taxon>
        <taxon>PACMAD clade</taxon>
        <taxon>Arundinoideae</taxon>
        <taxon>Arundineae</taxon>
        <taxon>Arundo</taxon>
    </lineage>
</organism>
<name>A0A0A9FAB5_ARUDO</name>
<accession>A0A0A9FAB5</accession>
<dbReference type="AlphaFoldDB" id="A0A0A9FAB5"/>
<protein>
    <submittedName>
        <fullName evidence="2">Uncharacterized protein</fullName>
    </submittedName>
</protein>
<reference evidence="2" key="1">
    <citation type="submission" date="2014-09" db="EMBL/GenBank/DDBJ databases">
        <authorList>
            <person name="Magalhaes I.L.F."/>
            <person name="Oliveira U."/>
            <person name="Santos F.R."/>
            <person name="Vidigal T.H.D.A."/>
            <person name="Brescovit A.D."/>
            <person name="Santos A.J."/>
        </authorList>
    </citation>
    <scope>NUCLEOTIDE SEQUENCE</scope>
    <source>
        <tissue evidence="2">Shoot tissue taken approximately 20 cm above the soil surface</tissue>
    </source>
</reference>
<feature type="compositionally biased region" description="Low complexity" evidence="1">
    <location>
        <begin position="1"/>
        <end position="17"/>
    </location>
</feature>